<sequence>MWPQLRALLCQSVDCALICLGLTHSRVVVGGRSTNWDNFHRHATSIGRSNGLCSLHPHLAANFERAYHVSQ</sequence>
<accession>A0A9Q0BSF8</accession>
<comment type="caution">
    <text evidence="2">The sequence shown here is derived from an EMBL/GenBank/DDBJ whole genome shotgun (WGS) entry which is preliminary data.</text>
</comment>
<feature type="non-terminal residue" evidence="2">
    <location>
        <position position="71"/>
    </location>
</feature>
<keyword evidence="1" id="KW-0732">Signal</keyword>
<dbReference type="EMBL" id="JAMKOV010000002">
    <property type="protein sequence ID" value="KAI8043052.1"/>
    <property type="molecule type" value="Genomic_DNA"/>
</dbReference>
<feature type="signal peptide" evidence="1">
    <location>
        <begin position="1"/>
        <end position="25"/>
    </location>
</feature>
<keyword evidence="3" id="KW-1185">Reference proteome</keyword>
<proteinExistence type="predicted"/>
<protein>
    <recommendedName>
        <fullName evidence="4">Secreted protein</fullName>
    </recommendedName>
</protein>
<gene>
    <name evidence="2" type="ORF">M5D96_004377</name>
</gene>
<evidence type="ECO:0000256" key="1">
    <source>
        <dbReference type="SAM" id="SignalP"/>
    </source>
</evidence>
<name>A0A9Q0BSF8_9MUSC</name>
<feature type="chain" id="PRO_5040278849" description="Secreted protein" evidence="1">
    <location>
        <begin position="26"/>
        <end position="71"/>
    </location>
</feature>
<evidence type="ECO:0000313" key="3">
    <source>
        <dbReference type="Proteomes" id="UP001059596"/>
    </source>
</evidence>
<dbReference type="AlphaFoldDB" id="A0A9Q0BSF8"/>
<dbReference type="Proteomes" id="UP001059596">
    <property type="component" value="Unassembled WGS sequence"/>
</dbReference>
<evidence type="ECO:0000313" key="2">
    <source>
        <dbReference type="EMBL" id="KAI8043052.1"/>
    </source>
</evidence>
<organism evidence="2 3">
    <name type="scientific">Drosophila gunungcola</name>
    <name type="common">fruit fly</name>
    <dbReference type="NCBI Taxonomy" id="103775"/>
    <lineage>
        <taxon>Eukaryota</taxon>
        <taxon>Metazoa</taxon>
        <taxon>Ecdysozoa</taxon>
        <taxon>Arthropoda</taxon>
        <taxon>Hexapoda</taxon>
        <taxon>Insecta</taxon>
        <taxon>Pterygota</taxon>
        <taxon>Neoptera</taxon>
        <taxon>Endopterygota</taxon>
        <taxon>Diptera</taxon>
        <taxon>Brachycera</taxon>
        <taxon>Muscomorpha</taxon>
        <taxon>Ephydroidea</taxon>
        <taxon>Drosophilidae</taxon>
        <taxon>Drosophila</taxon>
        <taxon>Sophophora</taxon>
    </lineage>
</organism>
<evidence type="ECO:0008006" key="4">
    <source>
        <dbReference type="Google" id="ProtNLM"/>
    </source>
</evidence>
<reference evidence="2" key="1">
    <citation type="journal article" date="2023" name="Genome Biol. Evol.">
        <title>Long-read-based Genome Assembly of Drosophila gunungcola Reveals Fewer Chemosensory Genes in Flower-breeding Species.</title>
        <authorList>
            <person name="Negi A."/>
            <person name="Liao B.Y."/>
            <person name="Yeh S.D."/>
        </authorList>
    </citation>
    <scope>NUCLEOTIDE SEQUENCE</scope>
    <source>
        <strain evidence="2">Sukarami</strain>
    </source>
</reference>